<dbReference type="Pfam" id="PF07687">
    <property type="entry name" value="M20_dimer"/>
    <property type="match status" value="1"/>
</dbReference>
<dbReference type="GO" id="GO:0050897">
    <property type="term" value="F:cobalt ion binding"/>
    <property type="evidence" value="ECO:0007669"/>
    <property type="project" value="UniProtKB-UniRule"/>
</dbReference>
<dbReference type="OrthoDB" id="9809784at2"/>
<dbReference type="STRING" id="418702.BJN45_08135"/>
<feature type="active site" evidence="15">
    <location>
        <position position="69"/>
    </location>
</feature>
<evidence type="ECO:0000256" key="12">
    <source>
        <dbReference type="ARBA" id="ARBA00023285"/>
    </source>
</evidence>
<evidence type="ECO:0000259" key="16">
    <source>
        <dbReference type="Pfam" id="PF07687"/>
    </source>
</evidence>
<keyword evidence="8 15" id="KW-0378">Hydrolase</keyword>
<evidence type="ECO:0000256" key="8">
    <source>
        <dbReference type="ARBA" id="ARBA00022801"/>
    </source>
</evidence>
<name>A0A1R1I8K5_9RHOO</name>
<evidence type="ECO:0000256" key="5">
    <source>
        <dbReference type="ARBA" id="ARBA00022391"/>
    </source>
</evidence>
<comment type="function">
    <text evidence="15">Catalyzes the hydrolysis of N-succinyl-L,L-diaminopimelic acid (SDAP), forming succinate and LL-2,6-diaminopimelate (DAP), an intermediate involved in the bacterial biosynthesis of lysine and meso-diaminopimelic acid, an essential component of bacterial cell walls.</text>
</comment>
<dbReference type="GO" id="GO:0006526">
    <property type="term" value="P:L-arginine biosynthetic process"/>
    <property type="evidence" value="ECO:0007669"/>
    <property type="project" value="TreeGrafter"/>
</dbReference>
<dbReference type="Proteomes" id="UP000187526">
    <property type="component" value="Unassembled WGS sequence"/>
</dbReference>
<gene>
    <name evidence="15" type="primary">dapE</name>
    <name evidence="17" type="ORF">BJN45_08135</name>
</gene>
<comment type="catalytic activity">
    <reaction evidence="14 15">
        <text>N-succinyl-(2S,6S)-2,6-diaminopimelate + H2O = (2S,6S)-2,6-diaminopimelate + succinate</text>
        <dbReference type="Rhea" id="RHEA:22608"/>
        <dbReference type="ChEBI" id="CHEBI:15377"/>
        <dbReference type="ChEBI" id="CHEBI:30031"/>
        <dbReference type="ChEBI" id="CHEBI:57609"/>
        <dbReference type="ChEBI" id="CHEBI:58087"/>
        <dbReference type="EC" id="3.5.1.18"/>
    </reaction>
</comment>
<dbReference type="NCBIfam" id="TIGR01246">
    <property type="entry name" value="dapE_proteo"/>
    <property type="match status" value="1"/>
</dbReference>
<comment type="pathway">
    <text evidence="1 15">Amino-acid biosynthesis; L-lysine biosynthesis via DAP pathway; LL-2,6-diaminopimelate from (S)-tetrahydrodipicolinate (succinylase route): step 3/3.</text>
</comment>
<feature type="active site" description="Proton acceptor" evidence="15">
    <location>
        <position position="134"/>
    </location>
</feature>
<dbReference type="GO" id="GO:0008777">
    <property type="term" value="F:acetylornithine deacetylase activity"/>
    <property type="evidence" value="ECO:0007669"/>
    <property type="project" value="TreeGrafter"/>
</dbReference>
<evidence type="ECO:0000256" key="1">
    <source>
        <dbReference type="ARBA" id="ARBA00005130"/>
    </source>
</evidence>
<evidence type="ECO:0000313" key="18">
    <source>
        <dbReference type="Proteomes" id="UP000187526"/>
    </source>
</evidence>
<dbReference type="GO" id="GO:0019877">
    <property type="term" value="P:diaminopimelate biosynthetic process"/>
    <property type="evidence" value="ECO:0007669"/>
    <property type="project" value="UniProtKB-UniRule"/>
</dbReference>
<dbReference type="EC" id="3.5.1.18" evidence="4 15"/>
<comment type="caution">
    <text evidence="17">The sequence shown here is derived from an EMBL/GenBank/DDBJ whole genome shotgun (WGS) entry which is preliminary data.</text>
</comment>
<dbReference type="InterPro" id="IPR002933">
    <property type="entry name" value="Peptidase_M20"/>
</dbReference>
<dbReference type="EMBL" id="MTHD01000002">
    <property type="protein sequence ID" value="OMG55108.1"/>
    <property type="molecule type" value="Genomic_DNA"/>
</dbReference>
<evidence type="ECO:0000313" key="17">
    <source>
        <dbReference type="EMBL" id="OMG55108.1"/>
    </source>
</evidence>
<organism evidence="17 18">
    <name type="scientific">Azonexus hydrophilus</name>
    <dbReference type="NCBI Taxonomy" id="418702"/>
    <lineage>
        <taxon>Bacteria</taxon>
        <taxon>Pseudomonadati</taxon>
        <taxon>Pseudomonadota</taxon>
        <taxon>Betaproteobacteria</taxon>
        <taxon>Rhodocyclales</taxon>
        <taxon>Azonexaceae</taxon>
        <taxon>Azonexus</taxon>
    </lineage>
</organism>
<keyword evidence="10 15" id="KW-0220">Diaminopimelate biosynthesis</keyword>
<dbReference type="InterPro" id="IPR050072">
    <property type="entry name" value="Peptidase_M20A"/>
</dbReference>
<evidence type="ECO:0000256" key="15">
    <source>
        <dbReference type="HAMAP-Rule" id="MF_01690"/>
    </source>
</evidence>
<keyword evidence="7 15" id="KW-0479">Metal-binding</keyword>
<dbReference type="CDD" id="cd03891">
    <property type="entry name" value="M20_DapE_proteobac"/>
    <property type="match status" value="1"/>
</dbReference>
<dbReference type="NCBIfam" id="NF009557">
    <property type="entry name" value="PRK13009.1"/>
    <property type="match status" value="1"/>
</dbReference>
<dbReference type="FunFam" id="3.30.70.360:FF:000011">
    <property type="entry name" value="Succinyl-diaminopimelate desuccinylase"/>
    <property type="match status" value="1"/>
</dbReference>
<sequence length="377" mass="40196">MTDPTLELARQIMACPSVTPDDAGCMDILGARLAAIGFTLEFLDRNGTRNLWARRGSSAPLFVFAGHTDVVPTGPLDKWTSPPFAPEIRDGKLYGRGAADMKTGVAAALTATEAFVAAHPAHPGSLAFLLTSDEEGDANDGTVAVVEALKARGERLDYCIIGEPTSVNTLGDMIKNGRRGSLSGVLEIKGIQCHIAYPEKGRNPIHQAAPAIAELAATEWDQGNEYFPPTTWQISNIHGGTGATNVVPGQLEIKFNFRFSTASTPEGLQQRLCAILDRHGLEYGIKWTLGASPFLTGRGPLADAAMTAIRETCGIETELSTTGGTSDGRFIAPICDQLLEIGPSNATSHKIDECIAIDAPSKLSAIYRRILEQILLK</sequence>
<feature type="domain" description="Peptidase M20 dimerisation" evidence="16">
    <location>
        <begin position="176"/>
        <end position="283"/>
    </location>
</feature>
<feature type="binding site" evidence="15">
    <location>
        <position position="163"/>
    </location>
    <ligand>
        <name>Zn(2+)</name>
        <dbReference type="ChEBI" id="CHEBI:29105"/>
        <label>1</label>
    </ligand>
</feature>
<evidence type="ECO:0000256" key="6">
    <source>
        <dbReference type="ARBA" id="ARBA00022605"/>
    </source>
</evidence>
<dbReference type="HAMAP" id="MF_01690">
    <property type="entry name" value="DapE"/>
    <property type="match status" value="1"/>
</dbReference>
<feature type="binding site" evidence="15">
    <location>
        <position position="135"/>
    </location>
    <ligand>
        <name>Zn(2+)</name>
        <dbReference type="ChEBI" id="CHEBI:29105"/>
        <label>2</label>
    </ligand>
</feature>
<evidence type="ECO:0000256" key="14">
    <source>
        <dbReference type="ARBA" id="ARBA00051301"/>
    </source>
</evidence>
<comment type="similarity">
    <text evidence="2 15">Belongs to the peptidase M20A family. DapE subfamily.</text>
</comment>
<evidence type="ECO:0000256" key="3">
    <source>
        <dbReference type="ARBA" id="ARBA00011738"/>
    </source>
</evidence>
<evidence type="ECO:0000256" key="7">
    <source>
        <dbReference type="ARBA" id="ARBA00022723"/>
    </source>
</evidence>
<comment type="cofactor">
    <cofactor evidence="15">
        <name>Zn(2+)</name>
        <dbReference type="ChEBI" id="CHEBI:29105"/>
    </cofactor>
    <cofactor evidence="15">
        <name>Co(2+)</name>
        <dbReference type="ChEBI" id="CHEBI:48828"/>
    </cofactor>
    <text evidence="15">Binds 2 Zn(2+) or Co(2+) ions per subunit.</text>
</comment>
<dbReference type="PANTHER" id="PTHR43808:SF31">
    <property type="entry name" value="N-ACETYL-L-CITRULLINE DEACETYLASE"/>
    <property type="match status" value="1"/>
</dbReference>
<evidence type="ECO:0000256" key="2">
    <source>
        <dbReference type="ARBA" id="ARBA00006746"/>
    </source>
</evidence>
<evidence type="ECO:0000256" key="4">
    <source>
        <dbReference type="ARBA" id="ARBA00011921"/>
    </source>
</evidence>
<keyword evidence="9 15" id="KW-0862">Zinc</keyword>
<keyword evidence="18" id="KW-1185">Reference proteome</keyword>
<evidence type="ECO:0000256" key="11">
    <source>
        <dbReference type="ARBA" id="ARBA00023154"/>
    </source>
</evidence>
<dbReference type="Gene3D" id="3.30.70.360">
    <property type="match status" value="1"/>
</dbReference>
<dbReference type="InterPro" id="IPR011650">
    <property type="entry name" value="Peptidase_M20_dimer"/>
</dbReference>
<dbReference type="GO" id="GO:0008270">
    <property type="term" value="F:zinc ion binding"/>
    <property type="evidence" value="ECO:0007669"/>
    <property type="project" value="UniProtKB-UniRule"/>
</dbReference>
<reference evidence="17 18" key="1">
    <citation type="submission" date="2016-10" db="EMBL/GenBank/DDBJ databases">
        <title>Alkaliphiles isolated from bioreactors.</title>
        <authorList>
            <person name="Salah Z."/>
            <person name="Rout S.P."/>
            <person name="Humphreys P.N."/>
        </authorList>
    </citation>
    <scope>NUCLEOTIDE SEQUENCE [LARGE SCALE GENOMIC DNA]</scope>
    <source>
        <strain evidence="17 18">ZS02</strain>
    </source>
</reference>
<dbReference type="Gene3D" id="3.40.630.10">
    <property type="entry name" value="Zn peptidases"/>
    <property type="match status" value="1"/>
</dbReference>
<dbReference type="SUPFAM" id="SSF55031">
    <property type="entry name" value="Bacterial exopeptidase dimerisation domain"/>
    <property type="match status" value="1"/>
</dbReference>
<dbReference type="UniPathway" id="UPA00034">
    <property type="reaction ID" value="UER00021"/>
</dbReference>
<dbReference type="FunFam" id="3.40.630.10:FF:000005">
    <property type="entry name" value="Succinyl-diaminopimelate desuccinylase"/>
    <property type="match status" value="1"/>
</dbReference>
<dbReference type="InterPro" id="IPR036264">
    <property type="entry name" value="Bact_exopeptidase_dim_dom"/>
</dbReference>
<feature type="binding site" evidence="15">
    <location>
        <position position="67"/>
    </location>
    <ligand>
        <name>Zn(2+)</name>
        <dbReference type="ChEBI" id="CHEBI:29105"/>
        <label>1</label>
    </ligand>
</feature>
<feature type="binding site" evidence="15">
    <location>
        <position position="100"/>
    </location>
    <ligand>
        <name>Zn(2+)</name>
        <dbReference type="ChEBI" id="CHEBI:29105"/>
        <label>1</label>
    </ligand>
</feature>
<proteinExistence type="inferred from homology"/>
<keyword evidence="6 15" id="KW-0028">Amino-acid biosynthesis</keyword>
<keyword evidence="12 15" id="KW-0170">Cobalt</keyword>
<dbReference type="PANTHER" id="PTHR43808">
    <property type="entry name" value="ACETYLORNITHINE DEACETYLASE"/>
    <property type="match status" value="1"/>
</dbReference>
<dbReference type="RefSeq" id="WP_076093823.1">
    <property type="nucleotide sequence ID" value="NZ_MTHD01000002.1"/>
</dbReference>
<feature type="binding site" evidence="15">
    <location>
        <position position="349"/>
    </location>
    <ligand>
        <name>Zn(2+)</name>
        <dbReference type="ChEBI" id="CHEBI:29105"/>
        <label>2</label>
    </ligand>
</feature>
<feature type="binding site" evidence="15">
    <location>
        <position position="100"/>
    </location>
    <ligand>
        <name>Zn(2+)</name>
        <dbReference type="ChEBI" id="CHEBI:29105"/>
        <label>2</label>
    </ligand>
</feature>
<protein>
    <recommendedName>
        <fullName evidence="5 15">Succinyl-diaminopimelate desuccinylase</fullName>
        <shortName evidence="15">SDAP desuccinylase</shortName>
        <ecNumber evidence="4 15">3.5.1.18</ecNumber>
    </recommendedName>
    <alternativeName>
        <fullName evidence="13 15">N-succinyl-LL-2,6-diaminoheptanedioate amidohydrolase</fullName>
    </alternativeName>
</protein>
<comment type="subunit">
    <text evidence="3 15">Homodimer.</text>
</comment>
<dbReference type="InterPro" id="IPR005941">
    <property type="entry name" value="DapE_proteobac"/>
</dbReference>
<evidence type="ECO:0000256" key="9">
    <source>
        <dbReference type="ARBA" id="ARBA00022833"/>
    </source>
</evidence>
<evidence type="ECO:0000256" key="13">
    <source>
        <dbReference type="ARBA" id="ARBA00031891"/>
    </source>
</evidence>
<evidence type="ECO:0000256" key="10">
    <source>
        <dbReference type="ARBA" id="ARBA00022915"/>
    </source>
</evidence>
<accession>A0A1R1I8K5</accession>
<dbReference type="GO" id="GO:0009014">
    <property type="term" value="F:succinyl-diaminopimelate desuccinylase activity"/>
    <property type="evidence" value="ECO:0007669"/>
    <property type="project" value="UniProtKB-UniRule"/>
</dbReference>
<dbReference type="GO" id="GO:0009089">
    <property type="term" value="P:lysine biosynthetic process via diaminopimelate"/>
    <property type="evidence" value="ECO:0007669"/>
    <property type="project" value="UniProtKB-UniRule"/>
</dbReference>
<dbReference type="SUPFAM" id="SSF53187">
    <property type="entry name" value="Zn-dependent exopeptidases"/>
    <property type="match status" value="1"/>
</dbReference>
<keyword evidence="11 15" id="KW-0457">Lysine biosynthesis</keyword>
<dbReference type="AlphaFoldDB" id="A0A1R1I8K5"/>
<dbReference type="Pfam" id="PF01546">
    <property type="entry name" value="Peptidase_M20"/>
    <property type="match status" value="1"/>
</dbReference>